<dbReference type="GO" id="GO:0034703">
    <property type="term" value="C:cation channel complex"/>
    <property type="evidence" value="ECO:0007669"/>
    <property type="project" value="UniProtKB-ARBA"/>
</dbReference>
<evidence type="ECO:0000256" key="16">
    <source>
        <dbReference type="SAM" id="Phobius"/>
    </source>
</evidence>
<keyword evidence="3" id="KW-0109">Calcium transport</keyword>
<evidence type="ECO:0000256" key="8">
    <source>
        <dbReference type="ARBA" id="ARBA00023043"/>
    </source>
</evidence>
<keyword evidence="4" id="KW-0107">Calcium channel</keyword>
<dbReference type="KEGG" id="bany:112051171"/>
<protein>
    <submittedName>
        <fullName evidence="19">Transient receptor potential-gamma protein-like isoform X2</fullName>
    </submittedName>
</protein>
<keyword evidence="1" id="KW-0813">Transport</keyword>
<evidence type="ECO:0000256" key="1">
    <source>
        <dbReference type="ARBA" id="ARBA00022448"/>
    </source>
</evidence>
<dbReference type="Pfam" id="PF08344">
    <property type="entry name" value="TRP_2"/>
    <property type="match status" value="1"/>
</dbReference>
<dbReference type="AlphaFoldDB" id="A0A6J1NKL2"/>
<evidence type="ECO:0000256" key="14">
    <source>
        <dbReference type="ARBA" id="ARBA00060916"/>
    </source>
</evidence>
<dbReference type="Proteomes" id="UP001652582">
    <property type="component" value="Chromosome 6"/>
</dbReference>
<comment type="similarity">
    <text evidence="14">Belongs to the transient receptor (TC 1.A.4) family. STrpC subfamily.</text>
</comment>
<keyword evidence="8 15" id="KW-0040">ANK repeat</keyword>
<dbReference type="PROSITE" id="PS50088">
    <property type="entry name" value="ANK_REPEAT"/>
    <property type="match status" value="2"/>
</dbReference>
<dbReference type="SMART" id="SM01420">
    <property type="entry name" value="TRP_2"/>
    <property type="match status" value="1"/>
</dbReference>
<sequence>MGALLAAEPRPLDNKVKRHSIHGMTEEENVVRPHQEMAVLSLDEKKFLLGVERGDVAGTRRVLQRARDSGHVNVDCVDPLGRSALLMAIDNENLEMVELLLEFGVETRDALLHAISEEFVEAVEALLDREERARKPGEPHSWEALPPETATFTSDITPLILAAHRDSYEIIKLLLDRGAELPLPHDVRCGCDECVRSRREDSLRHSRSRINAYRALASPSLIALSSKDPILTAFELSWELRRLSALEHEFKTEYQELRVQCQEFATALLDHTRTSHELQVLLNHEKGSPQAPLAEPGAPERMRLSRLKLAIKLRQKKFVAHPNVQQLLASIWYESVPGFRRKNMLLQAAEMVRIGAMFPLYALAYVAAPHSAAGRTLRKPFIKFLCHSASYFMFLFLLILASQRIETASVLFSGHGAPPAAPAAAPPNASSAPVSRRGAPPSLVEWLILAWA</sequence>
<dbReference type="GeneID" id="112051171"/>
<keyword evidence="2" id="KW-1003">Cell membrane</keyword>
<dbReference type="SMART" id="SM00248">
    <property type="entry name" value="ANK"/>
    <property type="match status" value="2"/>
</dbReference>
<evidence type="ECO:0000313" key="19">
    <source>
        <dbReference type="RefSeq" id="XP_023945468.1"/>
    </source>
</evidence>
<dbReference type="GO" id="GO:0015279">
    <property type="term" value="F:store-operated calcium channel activity"/>
    <property type="evidence" value="ECO:0007669"/>
    <property type="project" value="TreeGrafter"/>
</dbReference>
<keyword evidence="5 16" id="KW-0812">Transmembrane</keyword>
<feature type="transmembrane region" description="Helical" evidence="16">
    <location>
        <begin position="351"/>
        <end position="368"/>
    </location>
</feature>
<dbReference type="Pfam" id="PF00023">
    <property type="entry name" value="Ank"/>
    <property type="match status" value="1"/>
</dbReference>
<proteinExistence type="inferred from homology"/>
<evidence type="ECO:0000256" key="10">
    <source>
        <dbReference type="ARBA" id="ARBA00023136"/>
    </source>
</evidence>
<keyword evidence="18" id="KW-1185">Reference proteome</keyword>
<dbReference type="Pfam" id="PF12796">
    <property type="entry name" value="Ank_2"/>
    <property type="match status" value="1"/>
</dbReference>
<keyword evidence="9" id="KW-0406">Ion transport</keyword>
<keyword evidence="3" id="KW-0106">Calcium</keyword>
<dbReference type="PANTHER" id="PTHR10117:SF54">
    <property type="entry name" value="TRANSIENT RECEPTOR POTENTIAL-GAMMA PROTEIN"/>
    <property type="match status" value="1"/>
</dbReference>
<feature type="repeat" description="ANK" evidence="15">
    <location>
        <begin position="154"/>
        <end position="186"/>
    </location>
</feature>
<dbReference type="InterPro" id="IPR013555">
    <property type="entry name" value="TRP_dom"/>
</dbReference>
<dbReference type="InterPro" id="IPR002153">
    <property type="entry name" value="TRPC_channel"/>
</dbReference>
<name>A0A6J1NKL2_BICAN</name>
<dbReference type="GO" id="GO:0030425">
    <property type="term" value="C:dendrite"/>
    <property type="evidence" value="ECO:0007669"/>
    <property type="project" value="UniProtKB-ARBA"/>
</dbReference>
<dbReference type="GO" id="GO:0070679">
    <property type="term" value="F:inositol 1,4,5 trisphosphate binding"/>
    <property type="evidence" value="ECO:0007669"/>
    <property type="project" value="TreeGrafter"/>
</dbReference>
<evidence type="ECO:0000259" key="17">
    <source>
        <dbReference type="SMART" id="SM01420"/>
    </source>
</evidence>
<dbReference type="GO" id="GO:0050877">
    <property type="term" value="P:nervous system process"/>
    <property type="evidence" value="ECO:0007669"/>
    <property type="project" value="UniProtKB-ARBA"/>
</dbReference>
<dbReference type="RefSeq" id="XP_023945468.1">
    <property type="nucleotide sequence ID" value="XM_024089700.2"/>
</dbReference>
<reference evidence="19" key="1">
    <citation type="submission" date="2025-08" db="UniProtKB">
        <authorList>
            <consortium name="RefSeq"/>
        </authorList>
    </citation>
    <scope>IDENTIFICATION</scope>
</reference>
<accession>A0A6J1NKL2</accession>
<dbReference type="FunFam" id="1.25.40.20:FF:000221">
    <property type="entry name" value="Transient receptor potential-gamma protein"/>
    <property type="match status" value="1"/>
</dbReference>
<dbReference type="SUPFAM" id="SSF48403">
    <property type="entry name" value="Ankyrin repeat"/>
    <property type="match status" value="1"/>
</dbReference>
<dbReference type="OrthoDB" id="2373987at2759"/>
<dbReference type="GO" id="GO:0033583">
    <property type="term" value="C:rhabdomere membrane"/>
    <property type="evidence" value="ECO:0007669"/>
    <property type="project" value="UniProtKB-SubCell"/>
</dbReference>
<comment type="subcellular location">
    <subcellularLocation>
        <location evidence="13">Cell projection</location>
        <location evidence="13">Rhabdomere membrane</location>
        <topology evidence="13">Multi-pass membrane protein</topology>
    </subcellularLocation>
</comment>
<evidence type="ECO:0000256" key="2">
    <source>
        <dbReference type="ARBA" id="ARBA00022475"/>
    </source>
</evidence>
<evidence type="ECO:0000256" key="3">
    <source>
        <dbReference type="ARBA" id="ARBA00022568"/>
    </source>
</evidence>
<evidence type="ECO:0000256" key="12">
    <source>
        <dbReference type="ARBA" id="ARBA00023303"/>
    </source>
</evidence>
<evidence type="ECO:0000256" key="11">
    <source>
        <dbReference type="ARBA" id="ARBA00023273"/>
    </source>
</evidence>
<dbReference type="InterPro" id="IPR036770">
    <property type="entry name" value="Ankyrin_rpt-contain_sf"/>
</dbReference>
<dbReference type="GO" id="GO:0051480">
    <property type="term" value="P:regulation of cytosolic calcium ion concentration"/>
    <property type="evidence" value="ECO:0007669"/>
    <property type="project" value="TreeGrafter"/>
</dbReference>
<feature type="repeat" description="ANK" evidence="15">
    <location>
        <begin position="80"/>
        <end position="106"/>
    </location>
</feature>
<keyword evidence="12" id="KW-0407">Ion channel</keyword>
<organism evidence="18 19">
    <name type="scientific">Bicyclus anynana</name>
    <name type="common">Squinting bush brown butterfly</name>
    <dbReference type="NCBI Taxonomy" id="110368"/>
    <lineage>
        <taxon>Eukaryota</taxon>
        <taxon>Metazoa</taxon>
        <taxon>Ecdysozoa</taxon>
        <taxon>Arthropoda</taxon>
        <taxon>Hexapoda</taxon>
        <taxon>Insecta</taxon>
        <taxon>Pterygota</taxon>
        <taxon>Neoptera</taxon>
        <taxon>Endopterygota</taxon>
        <taxon>Lepidoptera</taxon>
        <taxon>Glossata</taxon>
        <taxon>Ditrysia</taxon>
        <taxon>Papilionoidea</taxon>
        <taxon>Nymphalidae</taxon>
        <taxon>Satyrinae</taxon>
        <taxon>Satyrini</taxon>
        <taxon>Mycalesina</taxon>
        <taxon>Bicyclus</taxon>
    </lineage>
</organism>
<gene>
    <name evidence="19" type="primary">LOC112051171</name>
</gene>
<evidence type="ECO:0000256" key="15">
    <source>
        <dbReference type="PROSITE-ProRule" id="PRU00023"/>
    </source>
</evidence>
<evidence type="ECO:0000256" key="5">
    <source>
        <dbReference type="ARBA" id="ARBA00022692"/>
    </source>
</evidence>
<evidence type="ECO:0000256" key="7">
    <source>
        <dbReference type="ARBA" id="ARBA00022989"/>
    </source>
</evidence>
<keyword evidence="7 16" id="KW-1133">Transmembrane helix</keyword>
<feature type="domain" description="Transient receptor ion channel" evidence="17">
    <location>
        <begin position="189"/>
        <end position="251"/>
    </location>
</feature>
<evidence type="ECO:0000256" key="9">
    <source>
        <dbReference type="ARBA" id="ARBA00023065"/>
    </source>
</evidence>
<keyword evidence="10 16" id="KW-0472">Membrane</keyword>
<feature type="transmembrane region" description="Helical" evidence="16">
    <location>
        <begin position="380"/>
        <end position="401"/>
    </location>
</feature>
<dbReference type="InterPro" id="IPR002110">
    <property type="entry name" value="Ankyrin_rpt"/>
</dbReference>
<evidence type="ECO:0000313" key="18">
    <source>
        <dbReference type="Proteomes" id="UP001652582"/>
    </source>
</evidence>
<evidence type="ECO:0000256" key="6">
    <source>
        <dbReference type="ARBA" id="ARBA00022737"/>
    </source>
</evidence>
<evidence type="ECO:0000256" key="4">
    <source>
        <dbReference type="ARBA" id="ARBA00022673"/>
    </source>
</evidence>
<keyword evidence="11" id="KW-0966">Cell projection</keyword>
<evidence type="ECO:0000256" key="13">
    <source>
        <dbReference type="ARBA" id="ARBA00043946"/>
    </source>
</evidence>
<dbReference type="PROSITE" id="PS50297">
    <property type="entry name" value="ANK_REP_REGION"/>
    <property type="match status" value="2"/>
</dbReference>
<keyword evidence="6" id="KW-0677">Repeat</keyword>
<dbReference type="Gene3D" id="1.25.40.20">
    <property type="entry name" value="Ankyrin repeat-containing domain"/>
    <property type="match status" value="1"/>
</dbReference>
<dbReference type="PANTHER" id="PTHR10117">
    <property type="entry name" value="TRANSIENT RECEPTOR POTENTIAL CHANNEL"/>
    <property type="match status" value="1"/>
</dbReference>